<proteinExistence type="predicted"/>
<gene>
    <name evidence="1" type="ORF">H6A60_12425</name>
</gene>
<keyword evidence="2" id="KW-1185">Reference proteome</keyword>
<sequence>REEFRRHVFQWYPDLAVRSEQQNVGIRRVRFKRFEVPFPADKTPKMMTLRQVSETRDYASVNVGFTTVASFGWARHSRFDEDGNLLQVVYSPGLAVGDPKYWNDYEIGFVDLMSAERFVEAFGLNALTTAGWRLDKSLCSWYAPNAAFGPGLPPKEMA</sequence>
<dbReference type="RefSeq" id="WP_205105134.1">
    <property type="nucleotide sequence ID" value="NZ_JACJJC010000271.1"/>
</dbReference>
<dbReference type="Proteomes" id="UP000715095">
    <property type="component" value="Unassembled WGS sequence"/>
</dbReference>
<reference evidence="1 2" key="1">
    <citation type="journal article" date="2021" name="Sci. Rep.">
        <title>The distribution of antibiotic resistance genes in chicken gut microbiota commensals.</title>
        <authorList>
            <person name="Juricova H."/>
            <person name="Matiasovicova J."/>
            <person name="Kubasova T."/>
            <person name="Cejkova D."/>
            <person name="Rychlik I."/>
        </authorList>
    </citation>
    <scope>NUCLEOTIDE SEQUENCE [LARGE SCALE GENOMIC DNA]</scope>
    <source>
        <strain evidence="1 2">An829</strain>
    </source>
</reference>
<feature type="non-terminal residue" evidence="1">
    <location>
        <position position="1"/>
    </location>
</feature>
<accession>A0ABS2DV94</accession>
<evidence type="ECO:0000313" key="2">
    <source>
        <dbReference type="Proteomes" id="UP000715095"/>
    </source>
</evidence>
<organism evidence="1 2">
    <name type="scientific">Sutterella massiliensis</name>
    <dbReference type="NCBI Taxonomy" id="1816689"/>
    <lineage>
        <taxon>Bacteria</taxon>
        <taxon>Pseudomonadati</taxon>
        <taxon>Pseudomonadota</taxon>
        <taxon>Betaproteobacteria</taxon>
        <taxon>Burkholderiales</taxon>
        <taxon>Sutterellaceae</taxon>
        <taxon>Sutterella</taxon>
    </lineage>
</organism>
<comment type="caution">
    <text evidence="1">The sequence shown here is derived from an EMBL/GenBank/DDBJ whole genome shotgun (WGS) entry which is preliminary data.</text>
</comment>
<evidence type="ECO:0000313" key="1">
    <source>
        <dbReference type="EMBL" id="MBM6705269.1"/>
    </source>
</evidence>
<name>A0ABS2DV94_9BURK</name>
<dbReference type="EMBL" id="JACJJC010000271">
    <property type="protein sequence ID" value="MBM6705269.1"/>
    <property type="molecule type" value="Genomic_DNA"/>
</dbReference>
<protein>
    <submittedName>
        <fullName evidence="1">Uncharacterized protein</fullName>
    </submittedName>
</protein>
<feature type="non-terminal residue" evidence="1">
    <location>
        <position position="158"/>
    </location>
</feature>